<gene>
    <name evidence="1" type="ORF">HMPREF1555_00586</name>
</gene>
<dbReference type="AlphaFoldDB" id="A0A0E2LSI5"/>
<comment type="caution">
    <text evidence="1">The sequence shown here is derived from an EMBL/GenBank/DDBJ whole genome shotgun (WGS) entry which is preliminary data.</text>
</comment>
<protein>
    <submittedName>
        <fullName evidence="1">Uncharacterized protein</fullName>
    </submittedName>
</protein>
<dbReference type="Proteomes" id="UP000016630">
    <property type="component" value="Unassembled WGS sequence"/>
</dbReference>
<reference evidence="1 2" key="1">
    <citation type="submission" date="2013-06" db="EMBL/GenBank/DDBJ databases">
        <authorList>
            <person name="Weinstock G."/>
            <person name="Sodergren E."/>
            <person name="Lobos E.A."/>
            <person name="Fulton L."/>
            <person name="Fulton R."/>
            <person name="Courtney L."/>
            <person name="Fronick C."/>
            <person name="O'Laughlin M."/>
            <person name="Godfrey J."/>
            <person name="Wilson R.M."/>
            <person name="Miner T."/>
            <person name="Farmer C."/>
            <person name="Delehaunty K."/>
            <person name="Cordes M."/>
            <person name="Minx P."/>
            <person name="Tomlinson C."/>
            <person name="Chen J."/>
            <person name="Wollam A."/>
            <person name="Pepin K.H."/>
            <person name="Bhonagiri V."/>
            <person name="Zhang X."/>
            <person name="Warren W."/>
            <person name="Mitreva M."/>
            <person name="Mardis E.R."/>
            <person name="Wilson R.K."/>
        </authorList>
    </citation>
    <scope>NUCLEOTIDE SEQUENCE [LARGE SCALE GENOMIC DNA]</scope>
    <source>
        <strain evidence="1 2">F0570</strain>
    </source>
</reference>
<dbReference type="HOGENOM" id="CLU_199036_0_0_10"/>
<sequence length="44" mass="5252">KYISLYTQQREARNIAPELYRRMNPEQRAKSACVNLRGNTNRQL</sequence>
<evidence type="ECO:0000313" key="2">
    <source>
        <dbReference type="Proteomes" id="UP000016630"/>
    </source>
</evidence>
<feature type="non-terminal residue" evidence="1">
    <location>
        <position position="1"/>
    </location>
</feature>
<accession>A0A0E2LSI5</accession>
<organism evidence="1 2">
    <name type="scientific">Porphyromonas gingivalis F0570</name>
    <dbReference type="NCBI Taxonomy" id="1227271"/>
    <lineage>
        <taxon>Bacteria</taxon>
        <taxon>Pseudomonadati</taxon>
        <taxon>Bacteroidota</taxon>
        <taxon>Bacteroidia</taxon>
        <taxon>Bacteroidales</taxon>
        <taxon>Porphyromonadaceae</taxon>
        <taxon>Porphyromonas</taxon>
    </lineage>
</organism>
<proteinExistence type="predicted"/>
<evidence type="ECO:0000313" key="1">
    <source>
        <dbReference type="EMBL" id="ERJ68104.1"/>
    </source>
</evidence>
<dbReference type="EMBL" id="AWUW01000034">
    <property type="protein sequence ID" value="ERJ68104.1"/>
    <property type="molecule type" value="Genomic_DNA"/>
</dbReference>
<name>A0A0E2LSI5_PORGN</name>